<dbReference type="RefSeq" id="WP_256162410.1">
    <property type="nucleotide sequence ID" value="NZ_BAABYW010000003.1"/>
</dbReference>
<organism evidence="1 2">
    <name type="scientific">Blautia hominis</name>
    <dbReference type="NCBI Taxonomy" id="2025493"/>
    <lineage>
        <taxon>Bacteria</taxon>
        <taxon>Bacillati</taxon>
        <taxon>Bacillota</taxon>
        <taxon>Clostridia</taxon>
        <taxon>Lachnospirales</taxon>
        <taxon>Lachnospiraceae</taxon>
        <taxon>Blautia</taxon>
    </lineage>
</organism>
<name>A0ABQ0BKQ0_9FIRM</name>
<accession>A0ABQ0BKQ0</accession>
<dbReference type="EMBL" id="BAABYW010000003">
    <property type="protein sequence ID" value="GAA6412036.1"/>
    <property type="molecule type" value="Genomic_DNA"/>
</dbReference>
<proteinExistence type="predicted"/>
<comment type="caution">
    <text evidence="1">The sequence shown here is derived from an EMBL/GenBank/DDBJ whole genome shotgun (WGS) entry which is preliminary data.</text>
</comment>
<reference evidence="1 2" key="1">
    <citation type="submission" date="2024-04" db="EMBL/GenBank/DDBJ databases">
        <title>Defined microbial consortia suppress multidrug-resistant proinflammatory Enterobacteriaceae via ecological control.</title>
        <authorList>
            <person name="Furuichi M."/>
            <person name="Kawaguchi T."/>
            <person name="Pust M."/>
            <person name="Yasuma K."/>
            <person name="Plichta D."/>
            <person name="Hasegawa N."/>
            <person name="Ohya T."/>
            <person name="Bhattarai S."/>
            <person name="Sasajima S."/>
            <person name="Aoto Y."/>
            <person name="Tuganbaev T."/>
            <person name="Yaginuma M."/>
            <person name="Ueda M."/>
            <person name="Okahashi N."/>
            <person name="Amafuji K."/>
            <person name="Kiridooshi Y."/>
            <person name="Sugita K."/>
            <person name="Strazar M."/>
            <person name="Skelly A."/>
            <person name="Suda W."/>
            <person name="Hattori M."/>
            <person name="Nakamoto N."/>
            <person name="Caballero S."/>
            <person name="Norman J."/>
            <person name="Olle B."/>
            <person name="Tanoue T."/>
            <person name="Arita M."/>
            <person name="Bucci V."/>
            <person name="Atarashi K."/>
            <person name="Xavier R."/>
            <person name="Honda K."/>
        </authorList>
    </citation>
    <scope>NUCLEOTIDE SEQUENCE [LARGE SCALE GENOMIC DNA]</scope>
    <source>
        <strain evidence="2">k04-0078-D8-1</strain>
    </source>
</reference>
<sequence length="137" mass="15597">MIDYEYARCMAELLTDETMPQELFCLRMQAIRKLRALVAQFEKEGFLNDLVETVFCKKAAFIMKATSKTGISNILKPSVPHYDGGGFYPGNPYHVEEEELLLWSKTSMLSPLIPSAQKRFEDLFKKYCGEEAGDLVA</sequence>
<evidence type="ECO:0000313" key="1">
    <source>
        <dbReference type="EMBL" id="GAA6412036.1"/>
    </source>
</evidence>
<keyword evidence="2" id="KW-1185">Reference proteome</keyword>
<gene>
    <name evidence="1" type="ORF">K040078D81_61530</name>
</gene>
<protein>
    <submittedName>
        <fullName evidence="1">Uncharacterized protein</fullName>
    </submittedName>
</protein>
<evidence type="ECO:0000313" key="2">
    <source>
        <dbReference type="Proteomes" id="UP001600943"/>
    </source>
</evidence>
<dbReference type="Proteomes" id="UP001600943">
    <property type="component" value="Unassembled WGS sequence"/>
</dbReference>